<organism evidence="2 3">
    <name type="scientific">Serratia quinivorans</name>
    <dbReference type="NCBI Taxonomy" id="137545"/>
    <lineage>
        <taxon>Bacteria</taxon>
        <taxon>Pseudomonadati</taxon>
        <taxon>Pseudomonadota</taxon>
        <taxon>Gammaproteobacteria</taxon>
        <taxon>Enterobacterales</taxon>
        <taxon>Yersiniaceae</taxon>
        <taxon>Serratia</taxon>
    </lineage>
</organism>
<evidence type="ECO:0000256" key="1">
    <source>
        <dbReference type="SAM" id="MobiDB-lite"/>
    </source>
</evidence>
<dbReference type="Pfam" id="PF05136">
    <property type="entry name" value="Phage_portal_2"/>
    <property type="match status" value="1"/>
</dbReference>
<dbReference type="Proteomes" id="UP000255529">
    <property type="component" value="Unassembled WGS sequence"/>
</dbReference>
<dbReference type="AlphaFoldDB" id="A0A380AGT5"/>
<dbReference type="GO" id="GO:0019068">
    <property type="term" value="P:virion assembly"/>
    <property type="evidence" value="ECO:0007669"/>
    <property type="project" value="InterPro"/>
</dbReference>
<evidence type="ECO:0000313" key="3">
    <source>
        <dbReference type="Proteomes" id="UP000255529"/>
    </source>
</evidence>
<dbReference type="NCBIfam" id="TIGR01539">
    <property type="entry name" value="portal_lambda"/>
    <property type="match status" value="1"/>
</dbReference>
<dbReference type="GO" id="GO:0005198">
    <property type="term" value="F:structural molecule activity"/>
    <property type="evidence" value="ECO:0007669"/>
    <property type="project" value="InterPro"/>
</dbReference>
<sequence>MKLEIIDSLRVPVIGNQQFSNGDYISNGIRFNKFKKPIAYHICKTDPTTYAYYQTDYGVVPADEVIHFFIQDYAEQERGLPDIIACTGLIKELEQFVNASLVQKKVSASSMAFITSDDQQSATTDLLNSIDEANLATETYEGYLEPGVLLELEPGKKIQTVNPTSSTDGLDSFMDQMMGQIAMALNVTKMNLLYDTKNSSFSAAKLSDRMMQQVVKGKQNALIVQVLKPIYKEYLKVEMLNKNELNLKFQNFKKLVKATYTPVVSLSLDPNKDAQYQISLLENGLKSRQQIISELGQDYRDVLKDFEKDEIDNYLNVKDNRIDGQQNTQNPDEEGDGSQPNQSGQ</sequence>
<dbReference type="InterPro" id="IPR006429">
    <property type="entry name" value="Phage_lambda_portal"/>
</dbReference>
<dbReference type="EMBL" id="UGYN01000002">
    <property type="protein sequence ID" value="SUI80666.1"/>
    <property type="molecule type" value="Genomic_DNA"/>
</dbReference>
<feature type="region of interest" description="Disordered" evidence="1">
    <location>
        <begin position="317"/>
        <end position="345"/>
    </location>
</feature>
<evidence type="ECO:0000313" key="2">
    <source>
        <dbReference type="EMBL" id="SUI80666.1"/>
    </source>
</evidence>
<reference evidence="2 3" key="1">
    <citation type="submission" date="2018-06" db="EMBL/GenBank/DDBJ databases">
        <authorList>
            <consortium name="Pathogen Informatics"/>
            <person name="Doyle S."/>
        </authorList>
    </citation>
    <scope>NUCLEOTIDE SEQUENCE [LARGE SCALE GENOMIC DNA]</scope>
    <source>
        <strain evidence="2 3">NCTC11544</strain>
    </source>
</reference>
<accession>A0A380AGT5</accession>
<protein>
    <submittedName>
        <fullName evidence="2">Phage portal protein, lambda family</fullName>
    </submittedName>
</protein>
<name>A0A380AGT5_9GAMM</name>
<proteinExistence type="predicted"/>
<gene>
    <name evidence="2" type="ORF">NCTC11544_04194</name>
</gene>